<evidence type="ECO:0000313" key="1">
    <source>
        <dbReference type="EMBL" id="MCD9640785.1"/>
    </source>
</evidence>
<protein>
    <submittedName>
        <fullName evidence="1">Uncharacterized protein</fullName>
    </submittedName>
</protein>
<accession>A0ABS8V410</accession>
<name>A0ABS8V410_DATST</name>
<sequence>MPASSNVDVVNKYDEHCPPLIINVISEYDERRLLRYSTLLMNVMNIGLLCDERRPPPTFDIVNEYDDCRPPPVFDVVNECDERRPPPVFDVVNSYDERQPPSIFDVVNTYDERRSPLMSSFACAVGALLFSGDNIVLLDASLVKKEFYASLFDSSSAYLPPGNTKLTDK</sequence>
<reference evidence="1 2" key="1">
    <citation type="journal article" date="2021" name="BMC Genomics">
        <title>Datura genome reveals duplications of psychoactive alkaloid biosynthetic genes and high mutation rate following tissue culture.</title>
        <authorList>
            <person name="Rajewski A."/>
            <person name="Carter-House D."/>
            <person name="Stajich J."/>
            <person name="Litt A."/>
        </authorList>
    </citation>
    <scope>NUCLEOTIDE SEQUENCE [LARGE SCALE GENOMIC DNA]</scope>
    <source>
        <strain evidence="1">AR-01</strain>
    </source>
</reference>
<keyword evidence="2" id="KW-1185">Reference proteome</keyword>
<gene>
    <name evidence="1" type="ORF">HAX54_026433</name>
</gene>
<proteinExistence type="predicted"/>
<organism evidence="1 2">
    <name type="scientific">Datura stramonium</name>
    <name type="common">Jimsonweed</name>
    <name type="synonym">Common thornapple</name>
    <dbReference type="NCBI Taxonomy" id="4076"/>
    <lineage>
        <taxon>Eukaryota</taxon>
        <taxon>Viridiplantae</taxon>
        <taxon>Streptophyta</taxon>
        <taxon>Embryophyta</taxon>
        <taxon>Tracheophyta</taxon>
        <taxon>Spermatophyta</taxon>
        <taxon>Magnoliopsida</taxon>
        <taxon>eudicotyledons</taxon>
        <taxon>Gunneridae</taxon>
        <taxon>Pentapetalae</taxon>
        <taxon>asterids</taxon>
        <taxon>lamiids</taxon>
        <taxon>Solanales</taxon>
        <taxon>Solanaceae</taxon>
        <taxon>Solanoideae</taxon>
        <taxon>Datureae</taxon>
        <taxon>Datura</taxon>
    </lineage>
</organism>
<dbReference type="Proteomes" id="UP000823775">
    <property type="component" value="Unassembled WGS sequence"/>
</dbReference>
<comment type="caution">
    <text evidence="1">The sequence shown here is derived from an EMBL/GenBank/DDBJ whole genome shotgun (WGS) entry which is preliminary data.</text>
</comment>
<dbReference type="EMBL" id="JACEIK010003201">
    <property type="protein sequence ID" value="MCD9640785.1"/>
    <property type="molecule type" value="Genomic_DNA"/>
</dbReference>
<evidence type="ECO:0000313" key="2">
    <source>
        <dbReference type="Proteomes" id="UP000823775"/>
    </source>
</evidence>